<dbReference type="EMBL" id="JAAZHI010000090">
    <property type="protein sequence ID" value="NLA55459.1"/>
    <property type="molecule type" value="Genomic_DNA"/>
</dbReference>
<evidence type="ECO:0000256" key="3">
    <source>
        <dbReference type="ARBA" id="ARBA00022989"/>
    </source>
</evidence>
<dbReference type="Proteomes" id="UP000557899">
    <property type="component" value="Unassembled WGS sequence"/>
</dbReference>
<dbReference type="GO" id="GO:0016020">
    <property type="term" value="C:membrane"/>
    <property type="evidence" value="ECO:0007669"/>
    <property type="project" value="UniProtKB-SubCell"/>
</dbReference>
<feature type="transmembrane region" description="Helical" evidence="5">
    <location>
        <begin position="41"/>
        <end position="63"/>
    </location>
</feature>
<dbReference type="InterPro" id="IPR049453">
    <property type="entry name" value="Memb_transporter_dom"/>
</dbReference>
<keyword evidence="3 5" id="KW-1133">Transmembrane helix</keyword>
<protein>
    <submittedName>
        <fullName evidence="7">FUSC family protein</fullName>
    </submittedName>
</protein>
<dbReference type="Pfam" id="PF13515">
    <property type="entry name" value="FUSC_2"/>
    <property type="match status" value="1"/>
</dbReference>
<reference evidence="7 8" key="1">
    <citation type="journal article" date="2020" name="Biotechnol. Biofuels">
        <title>New insights from the biogas microbiome by comprehensive genome-resolved metagenomics of nearly 1600 species originating from multiple anaerobic digesters.</title>
        <authorList>
            <person name="Campanaro S."/>
            <person name="Treu L."/>
            <person name="Rodriguez-R L.M."/>
            <person name="Kovalovszki A."/>
            <person name="Ziels R.M."/>
            <person name="Maus I."/>
            <person name="Zhu X."/>
            <person name="Kougias P.G."/>
            <person name="Basile A."/>
            <person name="Luo G."/>
            <person name="Schluter A."/>
            <person name="Konstantinidis K.T."/>
            <person name="Angelidaki I."/>
        </authorList>
    </citation>
    <scope>NUCLEOTIDE SEQUENCE [LARGE SCALE GENOMIC DNA]</scope>
    <source>
        <strain evidence="7">AS15tlH2ME_198</strain>
    </source>
</reference>
<evidence type="ECO:0000256" key="5">
    <source>
        <dbReference type="SAM" id="Phobius"/>
    </source>
</evidence>
<evidence type="ECO:0000256" key="2">
    <source>
        <dbReference type="ARBA" id="ARBA00022692"/>
    </source>
</evidence>
<feature type="transmembrane region" description="Helical" evidence="5">
    <location>
        <begin position="75"/>
        <end position="98"/>
    </location>
</feature>
<feature type="transmembrane region" description="Helical" evidence="5">
    <location>
        <begin position="135"/>
        <end position="152"/>
    </location>
</feature>
<sequence length="543" mass="58281">MHEPLPPRPGFWDLFTAVHSPGTRWPGALRAALALALPGSVALLLGYDAEMLLIAAGGFAVIYGEGHPVRTRWRVMGIAGLLLVTGTVAGAFVGSVVWVQGGRWWLLLAALFTAAVAALGAFVQNALRLPPPGSFFIVMVTGGATMVARLGLNPLEVGAWAGVGALSGILLGMISGRKAEHQAVDTLEKAVEDFAEGEASVAKLHQARTALANAWNMLADAGVIRAGRIIDESRGGLVRRTLTAHRRLAALNTPPDDPEELTDTPNFVDLTRTAIPHTRPSMSYRLYASLHRHSHATTTAWKVFAAAMAAAVVGIAAGFDRPDWAIVSALLILQWGPERLPGTIRGLHRLLGSVLGIALFTVLHLLELNLWGLLLALAVCQFFAEIFVVRNYVLCVIFTTPLALMMGNALALPLGETILSRTAEVLLSVVFAVALLWVGLRDAEHHDRLMQRCRESMMTLLGALLADTPDRALAQRRDLQFELLGERRAAQSLAANLPDAAAARWNEHLALQSAGYALLDRCNAQPDTRLPIGDIQAVADRLS</sequence>
<feature type="transmembrane region" description="Helical" evidence="5">
    <location>
        <begin position="392"/>
        <end position="412"/>
    </location>
</feature>
<evidence type="ECO:0000256" key="4">
    <source>
        <dbReference type="ARBA" id="ARBA00023136"/>
    </source>
</evidence>
<dbReference type="AlphaFoldDB" id="A0A7X6SUU5"/>
<organism evidence="7 8">
    <name type="scientific">Corynebacterium humireducens</name>
    <dbReference type="NCBI Taxonomy" id="1223514"/>
    <lineage>
        <taxon>Bacteria</taxon>
        <taxon>Bacillati</taxon>
        <taxon>Actinomycetota</taxon>
        <taxon>Actinomycetes</taxon>
        <taxon>Mycobacteriales</taxon>
        <taxon>Corynebacteriaceae</taxon>
        <taxon>Corynebacterium</taxon>
    </lineage>
</organism>
<feature type="transmembrane region" description="Helical" evidence="5">
    <location>
        <begin position="158"/>
        <end position="176"/>
    </location>
</feature>
<proteinExistence type="predicted"/>
<feature type="transmembrane region" description="Helical" evidence="5">
    <location>
        <begin position="418"/>
        <end position="440"/>
    </location>
</feature>
<comment type="subcellular location">
    <subcellularLocation>
        <location evidence="1">Membrane</location>
        <topology evidence="1">Multi-pass membrane protein</topology>
    </subcellularLocation>
</comment>
<name>A0A7X6SUU5_9CORY</name>
<feature type="transmembrane region" description="Helical" evidence="5">
    <location>
        <begin position="299"/>
        <end position="319"/>
    </location>
</feature>
<evidence type="ECO:0000313" key="8">
    <source>
        <dbReference type="Proteomes" id="UP000557899"/>
    </source>
</evidence>
<evidence type="ECO:0000256" key="1">
    <source>
        <dbReference type="ARBA" id="ARBA00004141"/>
    </source>
</evidence>
<evidence type="ECO:0000259" key="6">
    <source>
        <dbReference type="Pfam" id="PF13515"/>
    </source>
</evidence>
<evidence type="ECO:0000313" key="7">
    <source>
        <dbReference type="EMBL" id="NLA55459.1"/>
    </source>
</evidence>
<feature type="domain" description="Integral membrane bound transporter" evidence="6">
    <location>
        <begin position="310"/>
        <end position="434"/>
    </location>
</feature>
<keyword evidence="2 5" id="KW-0812">Transmembrane</keyword>
<keyword evidence="4 5" id="KW-0472">Membrane</keyword>
<feature type="transmembrane region" description="Helical" evidence="5">
    <location>
        <begin position="104"/>
        <end position="123"/>
    </location>
</feature>
<comment type="caution">
    <text evidence="7">The sequence shown here is derived from an EMBL/GenBank/DDBJ whole genome shotgun (WGS) entry which is preliminary data.</text>
</comment>
<gene>
    <name evidence="7" type="ORF">GX859_04045</name>
</gene>
<accession>A0A7X6SUU5</accession>
<feature type="transmembrane region" description="Helical" evidence="5">
    <location>
        <begin position="350"/>
        <end position="380"/>
    </location>
</feature>